<evidence type="ECO:0000256" key="1">
    <source>
        <dbReference type="SAM" id="MobiDB-lite"/>
    </source>
</evidence>
<keyword evidence="5" id="KW-1185">Reference proteome</keyword>
<feature type="region of interest" description="Disordered" evidence="1">
    <location>
        <begin position="457"/>
        <end position="486"/>
    </location>
</feature>
<accession>A0A5B8G5F9</accession>
<reference evidence="4 5" key="1">
    <citation type="submission" date="2019-06" db="EMBL/GenBank/DDBJ databases">
        <title>Genome sequence of Rhodobacteraceae bacterium D4M1.</title>
        <authorList>
            <person name="Cao J."/>
        </authorList>
    </citation>
    <scope>NUCLEOTIDE SEQUENCE [LARGE SCALE GENOMIC DNA]</scope>
    <source>
        <strain evidence="4 5">D4M1</strain>
        <plasmid evidence="5">pd4m1c</plasmid>
    </source>
</reference>
<keyword evidence="2" id="KW-0732">Signal</keyword>
<evidence type="ECO:0000313" key="4">
    <source>
        <dbReference type="EMBL" id="QDL94552.1"/>
    </source>
</evidence>
<feature type="domain" description="Bacterial virulence" evidence="3">
    <location>
        <begin position="267"/>
        <end position="456"/>
    </location>
</feature>
<dbReference type="OrthoDB" id="9807916at2"/>
<dbReference type="InterPro" id="IPR011225">
    <property type="entry name" value="IV_sec_VirJ"/>
</dbReference>
<evidence type="ECO:0000259" key="3">
    <source>
        <dbReference type="Pfam" id="PF06057"/>
    </source>
</evidence>
<dbReference type="InterPro" id="IPR010333">
    <property type="entry name" value="VirJ"/>
</dbReference>
<protein>
    <submittedName>
        <fullName evidence="4">Virulence factor family protein</fullName>
    </submittedName>
</protein>
<dbReference type="Pfam" id="PF06057">
    <property type="entry name" value="VirJ"/>
    <property type="match status" value="1"/>
</dbReference>
<dbReference type="AlphaFoldDB" id="A0A5B8G5F9"/>
<evidence type="ECO:0000256" key="2">
    <source>
        <dbReference type="SAM" id="SignalP"/>
    </source>
</evidence>
<evidence type="ECO:0000313" key="5">
    <source>
        <dbReference type="Proteomes" id="UP000305888"/>
    </source>
</evidence>
<dbReference type="Proteomes" id="UP000305888">
    <property type="component" value="Plasmid pD4M1C"/>
</dbReference>
<dbReference type="EMBL" id="CP040821">
    <property type="protein sequence ID" value="QDL94552.1"/>
    <property type="molecule type" value="Genomic_DNA"/>
</dbReference>
<sequence>MRAWARTGLRTGLRGLALALGLGLAAGQGGAARAADVDLGLLDGARVGLPEGAARGTVYLFSGAAGWGTEETGLAARLTGSGAAVVEVDLPTYLAKIRAVTGDCAYLVSDIERSSHQIARQTGADTFAGPVVAGLGAGGALVLDMLAQTPDATIGAALAANPAADWGSPARLCTEAPRAAGPGAGHFELPSGALPAPLTVVLGGDAPADSAARVAALDSEGATYQRVETPGSAVASLGSEIDAALARLDESMTRLPLAALPTTPTHDAMAIVISGDGGWRDLDKTIAGELQSRGVPVVGLDALRYFWSRRTPEETAQDITRIVGRYSALWGTHRVVLIGYSFGAGVLPDVYAALPPRLRDRVVQVSLLGLAHEADWEITVSGWLGTTSEAATPVAAALAALPAEKVQCVYGVEEEDSPCPALEGSGAEVIRTDGGHHFDGDYTALALRVLDGLEHRQGTRASQAGGGSVLPVASPAGSVDPHTPGE</sequence>
<gene>
    <name evidence="4" type="ORF">FDP22_21995</name>
</gene>
<proteinExistence type="predicted"/>
<feature type="signal peptide" evidence="2">
    <location>
        <begin position="1"/>
        <end position="31"/>
    </location>
</feature>
<geneLocation type="plasmid" evidence="5">
    <name>pd4m1c</name>
</geneLocation>
<dbReference type="Gene3D" id="3.40.50.1820">
    <property type="entry name" value="alpha/beta hydrolase"/>
    <property type="match status" value="2"/>
</dbReference>
<name>A0A5B8G5F9_9RHOB</name>
<dbReference type="PIRSF" id="PIRSF029063">
    <property type="entry name" value="IV_sec_VirJ"/>
    <property type="match status" value="1"/>
</dbReference>
<dbReference type="InterPro" id="IPR029058">
    <property type="entry name" value="AB_hydrolase_fold"/>
</dbReference>
<dbReference type="RefSeq" id="WP_138576811.1">
    <property type="nucleotide sequence ID" value="NZ_CP040821.1"/>
</dbReference>
<organism evidence="4 5">
    <name type="scientific">Paroceanicella profunda</name>
    <dbReference type="NCBI Taxonomy" id="2579971"/>
    <lineage>
        <taxon>Bacteria</taxon>
        <taxon>Pseudomonadati</taxon>
        <taxon>Pseudomonadota</taxon>
        <taxon>Alphaproteobacteria</taxon>
        <taxon>Rhodobacterales</taxon>
        <taxon>Paracoccaceae</taxon>
        <taxon>Paroceanicella</taxon>
    </lineage>
</organism>
<feature type="chain" id="PRO_5022802702" evidence="2">
    <location>
        <begin position="32"/>
        <end position="486"/>
    </location>
</feature>
<keyword evidence="4" id="KW-0614">Plasmid</keyword>
<dbReference type="KEGG" id="ppru:FDP22_21995"/>
<dbReference type="SUPFAM" id="SSF53474">
    <property type="entry name" value="alpha/beta-Hydrolases"/>
    <property type="match status" value="2"/>
</dbReference>